<sequence>MTGLQTLRRVIEHGAEQSLNSLAMGVKPAVAGKAARLVFAATALARRVVRLWER</sequence>
<keyword evidence="2" id="KW-1185">Reference proteome</keyword>
<name>A0ABV8ZTT9_9NEIS</name>
<protein>
    <submittedName>
        <fullName evidence="1">Uncharacterized protein</fullName>
    </submittedName>
</protein>
<dbReference type="RefSeq" id="WP_231462538.1">
    <property type="nucleotide sequence ID" value="NZ_JAJOHW010000076.1"/>
</dbReference>
<evidence type="ECO:0000313" key="2">
    <source>
        <dbReference type="Proteomes" id="UP001595999"/>
    </source>
</evidence>
<reference evidence="2" key="1">
    <citation type="journal article" date="2019" name="Int. J. Syst. Evol. Microbiol.">
        <title>The Global Catalogue of Microorganisms (GCM) 10K type strain sequencing project: providing services to taxonomists for standard genome sequencing and annotation.</title>
        <authorList>
            <consortium name="The Broad Institute Genomics Platform"/>
            <consortium name="The Broad Institute Genome Sequencing Center for Infectious Disease"/>
            <person name="Wu L."/>
            <person name="Ma J."/>
        </authorList>
    </citation>
    <scope>NUCLEOTIDE SEQUENCE [LARGE SCALE GENOMIC DNA]</scope>
    <source>
        <strain evidence="2">CGMCC 4.7608</strain>
    </source>
</reference>
<comment type="caution">
    <text evidence="1">The sequence shown here is derived from an EMBL/GenBank/DDBJ whole genome shotgun (WGS) entry which is preliminary data.</text>
</comment>
<dbReference type="EMBL" id="JBHSEK010000007">
    <property type="protein sequence ID" value="MFC4490562.1"/>
    <property type="molecule type" value="Genomic_DNA"/>
</dbReference>
<evidence type="ECO:0000313" key="1">
    <source>
        <dbReference type="EMBL" id="MFC4490562.1"/>
    </source>
</evidence>
<accession>A0ABV8ZTT9</accession>
<organism evidence="1 2">
    <name type="scientific">Chromobacterium aquaticum</name>
    <dbReference type="NCBI Taxonomy" id="467180"/>
    <lineage>
        <taxon>Bacteria</taxon>
        <taxon>Pseudomonadati</taxon>
        <taxon>Pseudomonadota</taxon>
        <taxon>Betaproteobacteria</taxon>
        <taxon>Neisseriales</taxon>
        <taxon>Chromobacteriaceae</taxon>
        <taxon>Chromobacterium</taxon>
    </lineage>
</organism>
<proteinExistence type="predicted"/>
<gene>
    <name evidence="1" type="ORF">ACFO0R_13135</name>
</gene>
<dbReference type="Proteomes" id="UP001595999">
    <property type="component" value="Unassembled WGS sequence"/>
</dbReference>